<dbReference type="AlphaFoldDB" id="A0A645IKR1"/>
<keyword evidence="1" id="KW-1133">Transmembrane helix</keyword>
<feature type="transmembrane region" description="Helical" evidence="1">
    <location>
        <begin position="6"/>
        <end position="25"/>
    </location>
</feature>
<proteinExistence type="predicted"/>
<protein>
    <submittedName>
        <fullName evidence="2">Uncharacterized protein</fullName>
    </submittedName>
</protein>
<keyword evidence="1" id="KW-0812">Transmembrane</keyword>
<dbReference type="EMBL" id="VSSQ01117387">
    <property type="protein sequence ID" value="MPN51857.1"/>
    <property type="molecule type" value="Genomic_DNA"/>
</dbReference>
<feature type="transmembrane region" description="Helical" evidence="1">
    <location>
        <begin position="37"/>
        <end position="60"/>
    </location>
</feature>
<evidence type="ECO:0000256" key="1">
    <source>
        <dbReference type="SAM" id="Phobius"/>
    </source>
</evidence>
<sequence length="83" mass="9286">MLAVILYYSLSLAIFAQTVGMWYWGVMLTKSSLAEVYFLRAFVYALLLPILGVLMVPAVLASQRSIADWLCGVRQIRVCSAPR</sequence>
<gene>
    <name evidence="2" type="ORF">SDC9_199507</name>
</gene>
<reference evidence="2" key="1">
    <citation type="submission" date="2019-08" db="EMBL/GenBank/DDBJ databases">
        <authorList>
            <person name="Kucharzyk K."/>
            <person name="Murdoch R.W."/>
            <person name="Higgins S."/>
            <person name="Loffler F."/>
        </authorList>
    </citation>
    <scope>NUCLEOTIDE SEQUENCE</scope>
</reference>
<evidence type="ECO:0000313" key="2">
    <source>
        <dbReference type="EMBL" id="MPN51857.1"/>
    </source>
</evidence>
<name>A0A645IKR1_9ZZZZ</name>
<comment type="caution">
    <text evidence="2">The sequence shown here is derived from an EMBL/GenBank/DDBJ whole genome shotgun (WGS) entry which is preliminary data.</text>
</comment>
<organism evidence="2">
    <name type="scientific">bioreactor metagenome</name>
    <dbReference type="NCBI Taxonomy" id="1076179"/>
    <lineage>
        <taxon>unclassified sequences</taxon>
        <taxon>metagenomes</taxon>
        <taxon>ecological metagenomes</taxon>
    </lineage>
</organism>
<keyword evidence="1" id="KW-0472">Membrane</keyword>
<accession>A0A645IKR1</accession>